<name>A0A7J6AT80_AMEME</name>
<reference evidence="1 2" key="1">
    <citation type="submission" date="2020-02" db="EMBL/GenBank/DDBJ databases">
        <title>A chromosome-scale genome assembly of the black bullhead catfish (Ameiurus melas).</title>
        <authorList>
            <person name="Wen M."/>
            <person name="Zham M."/>
            <person name="Cabau C."/>
            <person name="Klopp C."/>
            <person name="Donnadieu C."/>
            <person name="Roques C."/>
            <person name="Bouchez O."/>
            <person name="Lampietro C."/>
            <person name="Jouanno E."/>
            <person name="Herpin A."/>
            <person name="Louis A."/>
            <person name="Berthelot C."/>
            <person name="Parey E."/>
            <person name="Roest-Crollius H."/>
            <person name="Braasch I."/>
            <person name="Postlethwait J."/>
            <person name="Robinson-Rechavi M."/>
            <person name="Echchiki A."/>
            <person name="Begum T."/>
            <person name="Montfort J."/>
            <person name="Schartl M."/>
            <person name="Bobe J."/>
            <person name="Guiguen Y."/>
        </authorList>
    </citation>
    <scope>NUCLEOTIDE SEQUENCE [LARGE SCALE GENOMIC DNA]</scope>
    <source>
        <strain evidence="1">M_S1</strain>
        <tissue evidence="1">Blood</tissue>
    </source>
</reference>
<evidence type="ECO:0000313" key="1">
    <source>
        <dbReference type="EMBL" id="KAF4084748.1"/>
    </source>
</evidence>
<sequence length="76" mass="7976">MRIDTRSNPSPCSAPTECTRLVFGQVTPTSPRTGCAGSCADGEDVKWIKAAGFVLDLSVPRRGTAEEPQGKALVLA</sequence>
<dbReference type="AlphaFoldDB" id="A0A7J6AT80"/>
<accession>A0A7J6AT80</accession>
<evidence type="ECO:0000313" key="2">
    <source>
        <dbReference type="Proteomes" id="UP000593565"/>
    </source>
</evidence>
<dbReference type="EMBL" id="JAAGNN010000009">
    <property type="protein sequence ID" value="KAF4084748.1"/>
    <property type="molecule type" value="Genomic_DNA"/>
</dbReference>
<gene>
    <name evidence="1" type="ORF">AMELA_G00109530</name>
</gene>
<protein>
    <submittedName>
        <fullName evidence="1">Uncharacterized protein</fullName>
    </submittedName>
</protein>
<keyword evidence="2" id="KW-1185">Reference proteome</keyword>
<organism evidence="1 2">
    <name type="scientific">Ameiurus melas</name>
    <name type="common">Black bullhead</name>
    <name type="synonym">Silurus melas</name>
    <dbReference type="NCBI Taxonomy" id="219545"/>
    <lineage>
        <taxon>Eukaryota</taxon>
        <taxon>Metazoa</taxon>
        <taxon>Chordata</taxon>
        <taxon>Craniata</taxon>
        <taxon>Vertebrata</taxon>
        <taxon>Euteleostomi</taxon>
        <taxon>Actinopterygii</taxon>
        <taxon>Neopterygii</taxon>
        <taxon>Teleostei</taxon>
        <taxon>Ostariophysi</taxon>
        <taxon>Siluriformes</taxon>
        <taxon>Ictaluridae</taxon>
        <taxon>Ameiurus</taxon>
    </lineage>
</organism>
<proteinExistence type="predicted"/>
<comment type="caution">
    <text evidence="1">The sequence shown here is derived from an EMBL/GenBank/DDBJ whole genome shotgun (WGS) entry which is preliminary data.</text>
</comment>
<dbReference type="Proteomes" id="UP000593565">
    <property type="component" value="Unassembled WGS sequence"/>
</dbReference>